<accession>A0A0A9EHE4</accession>
<name>A0A0A9EHE4_ARUDO</name>
<protein>
    <submittedName>
        <fullName evidence="1">Uncharacterized protein</fullName>
    </submittedName>
</protein>
<reference evidence="1" key="1">
    <citation type="submission" date="2014-09" db="EMBL/GenBank/DDBJ databases">
        <authorList>
            <person name="Magalhaes I.L.F."/>
            <person name="Oliveira U."/>
            <person name="Santos F.R."/>
            <person name="Vidigal T.H.D.A."/>
            <person name="Brescovit A.D."/>
            <person name="Santos A.J."/>
        </authorList>
    </citation>
    <scope>NUCLEOTIDE SEQUENCE</scope>
    <source>
        <tissue evidence="1">Shoot tissue taken approximately 20 cm above the soil surface</tissue>
    </source>
</reference>
<dbReference type="EMBL" id="GBRH01199447">
    <property type="protein sequence ID" value="JAD98448.1"/>
    <property type="molecule type" value="Transcribed_RNA"/>
</dbReference>
<evidence type="ECO:0000313" key="1">
    <source>
        <dbReference type="EMBL" id="JAD98448.1"/>
    </source>
</evidence>
<reference evidence="1" key="2">
    <citation type="journal article" date="2015" name="Data Brief">
        <title>Shoot transcriptome of the giant reed, Arundo donax.</title>
        <authorList>
            <person name="Barrero R.A."/>
            <person name="Guerrero F.D."/>
            <person name="Moolhuijzen P."/>
            <person name="Goolsby J.A."/>
            <person name="Tidwell J."/>
            <person name="Bellgard S.E."/>
            <person name="Bellgard M.I."/>
        </authorList>
    </citation>
    <scope>NUCLEOTIDE SEQUENCE</scope>
    <source>
        <tissue evidence="1">Shoot tissue taken approximately 20 cm above the soil surface</tissue>
    </source>
</reference>
<proteinExistence type="predicted"/>
<sequence length="26" mass="3003">MDVIMFAELLPEDFVCCGTDEVYLSY</sequence>
<organism evidence="1">
    <name type="scientific">Arundo donax</name>
    <name type="common">Giant reed</name>
    <name type="synonym">Donax arundinaceus</name>
    <dbReference type="NCBI Taxonomy" id="35708"/>
    <lineage>
        <taxon>Eukaryota</taxon>
        <taxon>Viridiplantae</taxon>
        <taxon>Streptophyta</taxon>
        <taxon>Embryophyta</taxon>
        <taxon>Tracheophyta</taxon>
        <taxon>Spermatophyta</taxon>
        <taxon>Magnoliopsida</taxon>
        <taxon>Liliopsida</taxon>
        <taxon>Poales</taxon>
        <taxon>Poaceae</taxon>
        <taxon>PACMAD clade</taxon>
        <taxon>Arundinoideae</taxon>
        <taxon>Arundineae</taxon>
        <taxon>Arundo</taxon>
    </lineage>
</organism>
<dbReference type="AlphaFoldDB" id="A0A0A9EHE4"/>